<reference evidence="3" key="1">
    <citation type="submission" date="2018-05" db="EMBL/GenBank/DDBJ databases">
        <authorList>
            <person name="Lanie J.A."/>
            <person name="Ng W.-L."/>
            <person name="Kazmierczak K.M."/>
            <person name="Andrzejewski T.M."/>
            <person name="Davidsen T.M."/>
            <person name="Wayne K.J."/>
            <person name="Tettelin H."/>
            <person name="Glass J.I."/>
            <person name="Rusch D."/>
            <person name="Podicherti R."/>
            <person name="Tsui H.-C.T."/>
            <person name="Winkler M.E."/>
        </authorList>
    </citation>
    <scope>NUCLEOTIDE SEQUENCE</scope>
</reference>
<sequence>MLSEYRVLDLTDERGQLAGMMLADLGAEVILVEPPTGSRSRAVGPFVEGREDDPEASLWFWSYNRGKRSITLDLDSGEGQSQIKALVEGADVVIESSDVGTMARRGLSYEELSAVNPQLVFTSISAYGQTGPKATWGATDLTVAAAGMQMNLQGDDDRAPLRIPLDQSFLHASAEAGAATLIALHERNRSGLGQHVDVSAQQALTCATQSTSLAHLYNSPDAGRMSGGAKLGPFKIRLRSPAADGYVSTTILFGEAVGPFGQRLFEWIHEEGECEDSDLEIEWIDFVAGVMSGQIPMGEYDRIQDVAAEFTSKRQKQDLLREALARRLLIVPVANVGDVAEEAHYAERDFWREIDVPGHGKVAFPGPSAKLSATPMTIDSPPPALGEANDEFEAETPRELPTQAAKTPSDGTALPLSDVNVLDLQWVMAGPASTRVLADWGATVVRVESSNKVETARTIQPFLNDEGGADNGGLYQNMNAGKLGLALDMSKPESKEVIEDLVKWADVVCESFSPKAMQTWGLGYEDLKKINPSIIMTSSCLFGQDGPLSGLAGFGTMGASMSGFYAMTGWPDREPAGVMGAYTDYVSPRFLTAAILAALDHRDRTGEGQYVDLSQAEAGMHFLTPAVLDYRINNRQPEPMGNDHPSMFPHGNYPAAGEDKWVAIVCQDDDQWAATCQLMSLPEHLVDLGAEQRREQREEIDNEISAWTSQRSGAEAQDLLQEAGVTAHRLQMSEALAEDPQLEHRRHFRHVDHMTNEKMWVEGTRFAMSRSSDDITDAGPSYGQHTFEVLEGILGYDADRIAELAVANVLE</sequence>
<protein>
    <recommendedName>
        <fullName evidence="4">CoA transferase</fullName>
    </recommendedName>
</protein>
<keyword evidence="1" id="KW-0808">Transferase</keyword>
<dbReference type="AlphaFoldDB" id="A0A381P405"/>
<dbReference type="GO" id="GO:0008410">
    <property type="term" value="F:CoA-transferase activity"/>
    <property type="evidence" value="ECO:0007669"/>
    <property type="project" value="TreeGrafter"/>
</dbReference>
<dbReference type="Pfam" id="PF02515">
    <property type="entry name" value="CoA_transf_3"/>
    <property type="match status" value="2"/>
</dbReference>
<dbReference type="EMBL" id="UINC01000777">
    <property type="protein sequence ID" value="SUZ61059.1"/>
    <property type="molecule type" value="Genomic_DNA"/>
</dbReference>
<feature type="region of interest" description="Disordered" evidence="2">
    <location>
        <begin position="366"/>
        <end position="412"/>
    </location>
</feature>
<evidence type="ECO:0000256" key="1">
    <source>
        <dbReference type="ARBA" id="ARBA00022679"/>
    </source>
</evidence>
<dbReference type="InterPro" id="IPR044855">
    <property type="entry name" value="CoA-Trfase_III_dom3_sf"/>
</dbReference>
<evidence type="ECO:0008006" key="4">
    <source>
        <dbReference type="Google" id="ProtNLM"/>
    </source>
</evidence>
<dbReference type="PANTHER" id="PTHR48207">
    <property type="entry name" value="SUCCINATE--HYDROXYMETHYLGLUTARATE COA-TRANSFERASE"/>
    <property type="match status" value="1"/>
</dbReference>
<dbReference type="PANTHER" id="PTHR48207:SF3">
    <property type="entry name" value="SUCCINATE--HYDROXYMETHYLGLUTARATE COA-TRANSFERASE"/>
    <property type="match status" value="1"/>
</dbReference>
<evidence type="ECO:0000313" key="3">
    <source>
        <dbReference type="EMBL" id="SUZ61059.1"/>
    </source>
</evidence>
<name>A0A381P405_9ZZZZ</name>
<dbReference type="InterPro" id="IPR023606">
    <property type="entry name" value="CoA-Trfase_III_dom_1_sf"/>
</dbReference>
<evidence type="ECO:0000256" key="2">
    <source>
        <dbReference type="SAM" id="MobiDB-lite"/>
    </source>
</evidence>
<dbReference type="InterPro" id="IPR050483">
    <property type="entry name" value="CoA-transferase_III_domain"/>
</dbReference>
<accession>A0A381P405</accession>
<dbReference type="SUPFAM" id="SSF89796">
    <property type="entry name" value="CoA-transferase family III (CaiB/BaiF)"/>
    <property type="match status" value="2"/>
</dbReference>
<dbReference type="InterPro" id="IPR003673">
    <property type="entry name" value="CoA-Trfase_fam_III"/>
</dbReference>
<organism evidence="3">
    <name type="scientific">marine metagenome</name>
    <dbReference type="NCBI Taxonomy" id="408172"/>
    <lineage>
        <taxon>unclassified sequences</taxon>
        <taxon>metagenomes</taxon>
        <taxon>ecological metagenomes</taxon>
    </lineage>
</organism>
<proteinExistence type="predicted"/>
<dbReference type="Gene3D" id="3.40.50.10540">
    <property type="entry name" value="Crotonobetainyl-coa:carnitine coa-transferase, domain 1"/>
    <property type="match status" value="2"/>
</dbReference>
<dbReference type="Gene3D" id="3.30.1540.10">
    <property type="entry name" value="formyl-coa transferase, domain 3"/>
    <property type="match status" value="2"/>
</dbReference>
<gene>
    <name evidence="3" type="ORF">METZ01_LOCUS13913</name>
</gene>